<name>F0RTU5_SPHGB</name>
<evidence type="ECO:0000256" key="4">
    <source>
        <dbReference type="ARBA" id="ARBA00013078"/>
    </source>
</evidence>
<evidence type="ECO:0000313" key="5">
    <source>
        <dbReference type="EMBL" id="ADY13816.1"/>
    </source>
</evidence>
<dbReference type="AlphaFoldDB" id="F0RTU5"/>
<dbReference type="GO" id="GO:0006281">
    <property type="term" value="P:DNA repair"/>
    <property type="evidence" value="ECO:0007669"/>
    <property type="project" value="TreeGrafter"/>
</dbReference>
<dbReference type="HOGENOM" id="CLU_045011_19_1_12"/>
<sequence length="231" mass="25879">MQKPVVKAILFDLDGTLVNTIEDIRRSLAHALAGENLPSPSATLTKQVVGRGLSNALKGVLSSFGHQVDENRFDQLYQAMLLYYREHYAVYSHPYEGIESLLVRLAKQNIPIGIFSNKEDGLTKRIVSSLFPTYSFVWVRGLQEGFPRKPDRSGIDYFCRKVGIPSEDLLYVGDSEVDWQTANNAHCSHILVSWGFRPKDELLALEGSVVVDTVGELEDAIYGIQREGFTE</sequence>
<comment type="pathway">
    <text evidence="2">Organic acid metabolism; glycolate biosynthesis; glycolate from 2-phosphoglycolate: step 1/1.</text>
</comment>
<dbReference type="InterPro" id="IPR023214">
    <property type="entry name" value="HAD_sf"/>
</dbReference>
<dbReference type="STRING" id="158189.SpiBuddy_1994"/>
<dbReference type="PROSITE" id="PS01228">
    <property type="entry name" value="COF_1"/>
    <property type="match status" value="1"/>
</dbReference>
<comment type="similarity">
    <text evidence="3">Belongs to the HAD-like hydrolase superfamily. CbbY/CbbZ/Gph/YieH family.</text>
</comment>
<dbReference type="Gene3D" id="3.40.50.1000">
    <property type="entry name" value="HAD superfamily/HAD-like"/>
    <property type="match status" value="1"/>
</dbReference>
<keyword evidence="5" id="KW-0378">Hydrolase</keyword>
<dbReference type="Gene3D" id="1.10.150.240">
    <property type="entry name" value="Putative phosphatase, domain 2"/>
    <property type="match status" value="1"/>
</dbReference>
<evidence type="ECO:0000256" key="1">
    <source>
        <dbReference type="ARBA" id="ARBA00000830"/>
    </source>
</evidence>
<organism evidence="5 6">
    <name type="scientific">Sphaerochaeta globosa (strain ATCC BAA-1886 / DSM 22777 / Buddy)</name>
    <name type="common">Spirochaeta sp. (strain Buddy)</name>
    <dbReference type="NCBI Taxonomy" id="158189"/>
    <lineage>
        <taxon>Bacteria</taxon>
        <taxon>Pseudomonadati</taxon>
        <taxon>Spirochaetota</taxon>
        <taxon>Spirochaetia</taxon>
        <taxon>Spirochaetales</taxon>
        <taxon>Sphaerochaetaceae</taxon>
        <taxon>Sphaerochaeta</taxon>
    </lineage>
</organism>
<reference evidence="6" key="1">
    <citation type="submission" date="2011-02" db="EMBL/GenBank/DDBJ databases">
        <title>Complete sequence of Spirochaeta sp. Buddy.</title>
        <authorList>
            <person name="Lucas S."/>
            <person name="Copeland A."/>
            <person name="Lapidus A."/>
            <person name="Cheng J.-F."/>
            <person name="Goodwin L."/>
            <person name="Pitluck S."/>
            <person name="Zeytun A."/>
            <person name="Detter J.C."/>
            <person name="Han C."/>
            <person name="Tapia R."/>
            <person name="Land M."/>
            <person name="Hauser L."/>
            <person name="Kyrpides N."/>
            <person name="Ivanova N."/>
            <person name="Mikhailova N."/>
            <person name="Pagani I."/>
            <person name="Ritalahti K.M."/>
            <person name="Loeffler F.E."/>
            <person name="Woyke T."/>
        </authorList>
    </citation>
    <scope>NUCLEOTIDE SEQUENCE [LARGE SCALE GENOMIC DNA]</scope>
    <source>
        <strain evidence="6">ATCC BAA-1886 / DSM 22777 / Buddy</strain>
    </source>
</reference>
<dbReference type="GO" id="GO:0008967">
    <property type="term" value="F:phosphoglycolate phosphatase activity"/>
    <property type="evidence" value="ECO:0007669"/>
    <property type="project" value="UniProtKB-EC"/>
</dbReference>
<dbReference type="OrthoDB" id="9807630at2"/>
<accession>F0RTU5</accession>
<dbReference type="Pfam" id="PF13419">
    <property type="entry name" value="HAD_2"/>
    <property type="match status" value="1"/>
</dbReference>
<comment type="catalytic activity">
    <reaction evidence="1">
        <text>2-phosphoglycolate + H2O = glycolate + phosphate</text>
        <dbReference type="Rhea" id="RHEA:14369"/>
        <dbReference type="ChEBI" id="CHEBI:15377"/>
        <dbReference type="ChEBI" id="CHEBI:29805"/>
        <dbReference type="ChEBI" id="CHEBI:43474"/>
        <dbReference type="ChEBI" id="CHEBI:58033"/>
        <dbReference type="EC" id="3.1.3.18"/>
    </reaction>
</comment>
<dbReference type="eggNOG" id="COG0546">
    <property type="taxonomic scope" value="Bacteria"/>
</dbReference>
<dbReference type="SFLD" id="SFLDG01129">
    <property type="entry name" value="C1.5:_HAD__Beta-PGM__Phosphata"/>
    <property type="match status" value="1"/>
</dbReference>
<dbReference type="NCBIfam" id="TIGR01549">
    <property type="entry name" value="HAD-SF-IA-v1"/>
    <property type="match status" value="1"/>
</dbReference>
<dbReference type="InterPro" id="IPR041492">
    <property type="entry name" value="HAD_2"/>
</dbReference>
<evidence type="ECO:0000256" key="3">
    <source>
        <dbReference type="ARBA" id="ARBA00006171"/>
    </source>
</evidence>
<dbReference type="SFLD" id="SFLDS00003">
    <property type="entry name" value="Haloacid_Dehalogenase"/>
    <property type="match status" value="1"/>
</dbReference>
<dbReference type="Proteomes" id="UP000008466">
    <property type="component" value="Chromosome"/>
</dbReference>
<dbReference type="KEGG" id="sbu:SpiBuddy_1994"/>
<dbReference type="InterPro" id="IPR036412">
    <property type="entry name" value="HAD-like_sf"/>
</dbReference>
<dbReference type="PANTHER" id="PTHR43434">
    <property type="entry name" value="PHOSPHOGLYCOLATE PHOSPHATASE"/>
    <property type="match status" value="1"/>
</dbReference>
<keyword evidence="6" id="KW-1185">Reference proteome</keyword>
<dbReference type="InterPro" id="IPR023198">
    <property type="entry name" value="PGP-like_dom2"/>
</dbReference>
<dbReference type="SUPFAM" id="SSF56784">
    <property type="entry name" value="HAD-like"/>
    <property type="match status" value="1"/>
</dbReference>
<dbReference type="InterPro" id="IPR006439">
    <property type="entry name" value="HAD-SF_hydro_IA"/>
</dbReference>
<evidence type="ECO:0000256" key="2">
    <source>
        <dbReference type="ARBA" id="ARBA00004818"/>
    </source>
</evidence>
<dbReference type="PANTHER" id="PTHR43434:SF1">
    <property type="entry name" value="PHOSPHOGLYCOLATE PHOSPHATASE"/>
    <property type="match status" value="1"/>
</dbReference>
<dbReference type="GO" id="GO:0005829">
    <property type="term" value="C:cytosol"/>
    <property type="evidence" value="ECO:0007669"/>
    <property type="project" value="TreeGrafter"/>
</dbReference>
<dbReference type="EMBL" id="CP002541">
    <property type="protein sequence ID" value="ADY13816.1"/>
    <property type="molecule type" value="Genomic_DNA"/>
</dbReference>
<evidence type="ECO:0000313" key="6">
    <source>
        <dbReference type="Proteomes" id="UP000008466"/>
    </source>
</evidence>
<protein>
    <recommendedName>
        <fullName evidence="4">phosphoglycolate phosphatase</fullName>
        <ecNumber evidence="4">3.1.3.18</ecNumber>
    </recommendedName>
</protein>
<gene>
    <name evidence="5" type="ordered locus">SpiBuddy_1994</name>
</gene>
<dbReference type="EC" id="3.1.3.18" evidence="4"/>
<dbReference type="RefSeq" id="WP_013607665.1">
    <property type="nucleotide sequence ID" value="NC_015152.1"/>
</dbReference>
<proteinExistence type="inferred from homology"/>
<dbReference type="InterPro" id="IPR050155">
    <property type="entry name" value="HAD-like_hydrolase_sf"/>
</dbReference>